<dbReference type="VEuPathDB" id="ToxoDB:ETH2_1047400"/>
<name>U6KTK4_EIMTE</name>
<organism evidence="2 3">
    <name type="scientific">Eimeria tenella</name>
    <name type="common">Coccidian parasite</name>
    <dbReference type="NCBI Taxonomy" id="5802"/>
    <lineage>
        <taxon>Eukaryota</taxon>
        <taxon>Sar</taxon>
        <taxon>Alveolata</taxon>
        <taxon>Apicomplexa</taxon>
        <taxon>Conoidasida</taxon>
        <taxon>Coccidia</taxon>
        <taxon>Eucoccidiorida</taxon>
        <taxon>Eimeriorina</taxon>
        <taxon>Eimeriidae</taxon>
        <taxon>Eimeria</taxon>
    </lineage>
</organism>
<feature type="compositionally biased region" description="Low complexity" evidence="1">
    <location>
        <begin position="95"/>
        <end position="107"/>
    </location>
</feature>
<reference evidence="2" key="2">
    <citation type="submission" date="2013-10" db="EMBL/GenBank/DDBJ databases">
        <authorList>
            <person name="Aslett M."/>
        </authorList>
    </citation>
    <scope>NUCLEOTIDE SEQUENCE [LARGE SCALE GENOMIC DNA]</scope>
    <source>
        <strain evidence="2">Houghton</strain>
    </source>
</reference>
<gene>
    <name evidence="2" type="ORF">ETH_00039875</name>
</gene>
<dbReference type="VEuPathDB" id="ToxoDB:ETH_00039875"/>
<feature type="region of interest" description="Disordered" evidence="1">
    <location>
        <begin position="95"/>
        <end position="120"/>
    </location>
</feature>
<dbReference type="PANTHER" id="PTHR24330:SF19">
    <property type="entry name" value="MEDIATOR OF RNA POLYMERASE II TRANSCRIPTION SUBUNIT 29"/>
    <property type="match status" value="1"/>
</dbReference>
<dbReference type="GeneID" id="25257015"/>
<dbReference type="PANTHER" id="PTHR24330">
    <property type="entry name" value="HOMEOBOX PROTEIN BARH-LIKE"/>
    <property type="match status" value="1"/>
</dbReference>
<evidence type="ECO:0000256" key="1">
    <source>
        <dbReference type="SAM" id="MobiDB-lite"/>
    </source>
</evidence>
<proteinExistence type="predicted"/>
<evidence type="ECO:0000313" key="3">
    <source>
        <dbReference type="Proteomes" id="UP000030747"/>
    </source>
</evidence>
<dbReference type="AlphaFoldDB" id="U6KTK4"/>
<accession>U6KTK4</accession>
<dbReference type="InterPro" id="IPR052145">
    <property type="entry name" value="Mediator/Homeobox_domain"/>
</dbReference>
<dbReference type="EMBL" id="HG675625">
    <property type="protein sequence ID" value="CDJ41412.1"/>
    <property type="molecule type" value="Genomic_DNA"/>
</dbReference>
<sequence>MHAALSEVVTSMRVTLQGPASPSPADAAQLAEKEAAAGAAAAALAAAEETLQQLQQASAAAQRAATKARGVCTDAELQLQAAQYQARQTSSEQQQQQKLLQRLQQQHAQRRQALRDSWQGGPPDLPGLLEALGALLQQGLLSRAPLGPLGELLFVDLEACAAAKVPAAAAQAVLEEHLRPHTFTFLVSSIREQRLLLQLLQRHRWPPRVAVVNFCCCPYFPRLTDEALGLPAGAFTLYKALRKQSPQQQAPAVAAAAAAAAGAADDPATTPAAAMPLAGVHFLVDVASIERVAIAEDEQQLRALLQGPPAAAGGPQSGYLRGLREGYTWKGPLHLKKLGK</sequence>
<dbReference type="RefSeq" id="XP_013232162.1">
    <property type="nucleotide sequence ID" value="XM_013376708.1"/>
</dbReference>
<keyword evidence="3" id="KW-1185">Reference proteome</keyword>
<dbReference type="OrthoDB" id="10072614at2759"/>
<dbReference type="Proteomes" id="UP000030747">
    <property type="component" value="Unassembled WGS sequence"/>
</dbReference>
<protein>
    <submittedName>
        <fullName evidence="2">Chromosome segregation protein, putative</fullName>
    </submittedName>
</protein>
<reference evidence="2" key="1">
    <citation type="submission" date="2013-10" db="EMBL/GenBank/DDBJ databases">
        <title>Genomic analysis of the causative agents of coccidiosis in chickens.</title>
        <authorList>
            <person name="Reid A.J."/>
            <person name="Blake D."/>
            <person name="Billington K."/>
            <person name="Browne H."/>
            <person name="Dunn M."/>
            <person name="Hung S."/>
            <person name="Kawahara F."/>
            <person name="Miranda-Saavedra D."/>
            <person name="Mourier T."/>
            <person name="Nagra H."/>
            <person name="Otto T.D."/>
            <person name="Rawlings N."/>
            <person name="Sanchez A."/>
            <person name="Sanders M."/>
            <person name="Subramaniam C."/>
            <person name="Tay Y."/>
            <person name="Dear P."/>
            <person name="Doerig C."/>
            <person name="Gruber A."/>
            <person name="Parkinson J."/>
            <person name="Shirley M."/>
            <person name="Wan K.L."/>
            <person name="Berriman M."/>
            <person name="Tomley F."/>
            <person name="Pain A."/>
        </authorList>
    </citation>
    <scope>NUCLEOTIDE SEQUENCE [LARGE SCALE GENOMIC DNA]</scope>
    <source>
        <strain evidence="2">Houghton</strain>
    </source>
</reference>
<evidence type="ECO:0000313" key="2">
    <source>
        <dbReference type="EMBL" id="CDJ41412.1"/>
    </source>
</evidence>
<feature type="non-terminal residue" evidence="2">
    <location>
        <position position="340"/>
    </location>
</feature>